<dbReference type="InterPro" id="IPR035418">
    <property type="entry name" value="AraC-bd_2"/>
</dbReference>
<dbReference type="Pfam" id="PF12833">
    <property type="entry name" value="HTH_18"/>
    <property type="match status" value="1"/>
</dbReference>
<gene>
    <name evidence="5" type="ORF">GCM10017667_71250</name>
</gene>
<dbReference type="PANTHER" id="PTHR46796:SF6">
    <property type="entry name" value="ARAC SUBFAMILY"/>
    <property type="match status" value="1"/>
</dbReference>
<dbReference type="EMBL" id="BNBE01000004">
    <property type="protein sequence ID" value="GHG25099.1"/>
    <property type="molecule type" value="Genomic_DNA"/>
</dbReference>
<dbReference type="InterPro" id="IPR009057">
    <property type="entry name" value="Homeodomain-like_sf"/>
</dbReference>
<organism evidence="5 6">
    <name type="scientific">Streptomyces filamentosus</name>
    <name type="common">Streptomyces roseosporus</name>
    <dbReference type="NCBI Taxonomy" id="67294"/>
    <lineage>
        <taxon>Bacteria</taxon>
        <taxon>Bacillati</taxon>
        <taxon>Actinomycetota</taxon>
        <taxon>Actinomycetes</taxon>
        <taxon>Kitasatosporales</taxon>
        <taxon>Streptomycetaceae</taxon>
        <taxon>Streptomyces</taxon>
    </lineage>
</organism>
<dbReference type="InterPro" id="IPR018060">
    <property type="entry name" value="HTH_AraC"/>
</dbReference>
<dbReference type="AlphaFoldDB" id="A0A919ESD0"/>
<evidence type="ECO:0000313" key="5">
    <source>
        <dbReference type="EMBL" id="GHG25099.1"/>
    </source>
</evidence>
<keyword evidence="3" id="KW-0804">Transcription</keyword>
<dbReference type="Gene3D" id="1.10.10.60">
    <property type="entry name" value="Homeodomain-like"/>
    <property type="match status" value="1"/>
</dbReference>
<dbReference type="Proteomes" id="UP000632849">
    <property type="component" value="Unassembled WGS sequence"/>
</dbReference>
<dbReference type="PROSITE" id="PS01124">
    <property type="entry name" value="HTH_ARAC_FAMILY_2"/>
    <property type="match status" value="1"/>
</dbReference>
<sequence>MMEIVMDVGSLPREERTAAWMETADLALVTTRFRFPEPEHFNARISAMELGAVQLSRISYAPLQSYRSSKLIKQSDPELYQIALITSGKQAIEQGENSTLLEPGQFVLYDSSRPFEAAAGIDGEYASSLLLQFPRKILPLPDSRVAPLCGKALSVSSGMSHVFGQTLRAIAGSENEFTEADRLRLGSTVIDLAATAIAGHLDRDVALSGNSHMALLYRRILGFIGENLQDPDLGPGNIAAAHSISTRTLHRVFRMHEATVSDTIRRERMSRCRRDLADPALAHLPVSVIGARWGYLRPSDFTRAFRAASGMTPTSYRAGVRTNSR</sequence>
<evidence type="ECO:0000256" key="3">
    <source>
        <dbReference type="ARBA" id="ARBA00023163"/>
    </source>
</evidence>
<proteinExistence type="predicted"/>
<comment type="caution">
    <text evidence="5">The sequence shown here is derived from an EMBL/GenBank/DDBJ whole genome shotgun (WGS) entry which is preliminary data.</text>
</comment>
<dbReference type="Pfam" id="PF14525">
    <property type="entry name" value="AraC_binding_2"/>
    <property type="match status" value="1"/>
</dbReference>
<evidence type="ECO:0000259" key="4">
    <source>
        <dbReference type="PROSITE" id="PS01124"/>
    </source>
</evidence>
<keyword evidence="6" id="KW-1185">Reference proteome</keyword>
<evidence type="ECO:0000256" key="2">
    <source>
        <dbReference type="ARBA" id="ARBA00023125"/>
    </source>
</evidence>
<dbReference type="InterPro" id="IPR050204">
    <property type="entry name" value="AraC_XylS_family_regulators"/>
</dbReference>
<evidence type="ECO:0000313" key="6">
    <source>
        <dbReference type="Proteomes" id="UP000632849"/>
    </source>
</evidence>
<dbReference type="SUPFAM" id="SSF46689">
    <property type="entry name" value="Homeodomain-like"/>
    <property type="match status" value="1"/>
</dbReference>
<accession>A0A919ESD0</accession>
<dbReference type="SMART" id="SM00342">
    <property type="entry name" value="HTH_ARAC"/>
    <property type="match status" value="1"/>
</dbReference>
<keyword evidence="2" id="KW-0238">DNA-binding</keyword>
<evidence type="ECO:0000256" key="1">
    <source>
        <dbReference type="ARBA" id="ARBA00023015"/>
    </source>
</evidence>
<dbReference type="GO" id="GO:0003700">
    <property type="term" value="F:DNA-binding transcription factor activity"/>
    <property type="evidence" value="ECO:0007669"/>
    <property type="project" value="InterPro"/>
</dbReference>
<protein>
    <submittedName>
        <fullName evidence="5">AraC family transcriptional regulator</fullName>
    </submittedName>
</protein>
<name>A0A919ESD0_STRFL</name>
<dbReference type="GO" id="GO:0043565">
    <property type="term" value="F:sequence-specific DNA binding"/>
    <property type="evidence" value="ECO:0007669"/>
    <property type="project" value="InterPro"/>
</dbReference>
<feature type="domain" description="HTH araC/xylS-type" evidence="4">
    <location>
        <begin position="218"/>
        <end position="319"/>
    </location>
</feature>
<dbReference type="PANTHER" id="PTHR46796">
    <property type="entry name" value="HTH-TYPE TRANSCRIPTIONAL ACTIVATOR RHAS-RELATED"/>
    <property type="match status" value="1"/>
</dbReference>
<reference evidence="5" key="2">
    <citation type="submission" date="2020-09" db="EMBL/GenBank/DDBJ databases">
        <authorList>
            <person name="Sun Q."/>
            <person name="Ohkuma M."/>
        </authorList>
    </citation>
    <scope>NUCLEOTIDE SEQUENCE</scope>
    <source>
        <strain evidence="5">JCM 4122</strain>
    </source>
</reference>
<reference evidence="5" key="1">
    <citation type="journal article" date="2014" name="Int. J. Syst. Evol. Microbiol.">
        <title>Complete genome sequence of Corynebacterium casei LMG S-19264T (=DSM 44701T), isolated from a smear-ripened cheese.</title>
        <authorList>
            <consortium name="US DOE Joint Genome Institute (JGI-PGF)"/>
            <person name="Walter F."/>
            <person name="Albersmeier A."/>
            <person name="Kalinowski J."/>
            <person name="Ruckert C."/>
        </authorList>
    </citation>
    <scope>NUCLEOTIDE SEQUENCE</scope>
    <source>
        <strain evidence="5">JCM 4122</strain>
    </source>
</reference>
<keyword evidence="1" id="KW-0805">Transcription regulation</keyword>